<proteinExistence type="predicted"/>
<gene>
    <name evidence="1" type="ORF">OESDEN_19428</name>
</gene>
<reference evidence="1 2" key="1">
    <citation type="submission" date="2014-03" db="EMBL/GenBank/DDBJ databases">
        <title>Draft genome of the hookworm Oesophagostomum dentatum.</title>
        <authorList>
            <person name="Mitreva M."/>
        </authorList>
    </citation>
    <scope>NUCLEOTIDE SEQUENCE [LARGE SCALE GENOMIC DNA]</scope>
    <source>
        <strain evidence="1 2">OD-Hann</strain>
    </source>
</reference>
<evidence type="ECO:0000313" key="1">
    <source>
        <dbReference type="EMBL" id="KHJ80892.1"/>
    </source>
</evidence>
<sequence length="33" mass="3867">MRLLGQKPVLPVFSKVLLLRKVQYPSNWKPSSR</sequence>
<dbReference type="AlphaFoldDB" id="A0A0B1SBF4"/>
<name>A0A0B1SBF4_OESDE</name>
<keyword evidence="2" id="KW-1185">Reference proteome</keyword>
<evidence type="ECO:0000313" key="2">
    <source>
        <dbReference type="Proteomes" id="UP000053660"/>
    </source>
</evidence>
<accession>A0A0B1SBF4</accession>
<dbReference type="EMBL" id="KN597349">
    <property type="protein sequence ID" value="KHJ80892.1"/>
    <property type="molecule type" value="Genomic_DNA"/>
</dbReference>
<dbReference type="Proteomes" id="UP000053660">
    <property type="component" value="Unassembled WGS sequence"/>
</dbReference>
<organism evidence="1 2">
    <name type="scientific">Oesophagostomum dentatum</name>
    <name type="common">Nodular worm</name>
    <dbReference type="NCBI Taxonomy" id="61180"/>
    <lineage>
        <taxon>Eukaryota</taxon>
        <taxon>Metazoa</taxon>
        <taxon>Ecdysozoa</taxon>
        <taxon>Nematoda</taxon>
        <taxon>Chromadorea</taxon>
        <taxon>Rhabditida</taxon>
        <taxon>Rhabditina</taxon>
        <taxon>Rhabditomorpha</taxon>
        <taxon>Strongyloidea</taxon>
        <taxon>Strongylidae</taxon>
        <taxon>Oesophagostomum</taxon>
    </lineage>
</organism>
<protein>
    <submittedName>
        <fullName evidence="1">Uncharacterized protein</fullName>
    </submittedName>
</protein>